<sequence length="425" mass="50095">MNCKDVREQLSAYVDKYLDREIEEEVKKHIEGCQNCRKEYKELIEIKRILDDVPMVELPKNFKEELHDKLVNCYMEDSKQLRENSKIMQFKDRLKYKINFKIISTIAASLLLAVILVGGMKNYINFSQSQFQKEFAEEEIIEGYDDEIKDLSLKHEGFSAQKRSLKQDLSRKGENYSDAINKKALFDDTGRKIILNGYIRLNVENYDKIQKDIMDLIVSMGGYIENSHTSYRFYNEENPEKSLKSGNLIVRVPENQFYNVFDKIKSMGITVDEGIDSTDITEQYRDTVSEIENLKVREKRLREIMNKAKNVKEIIEVERELSRVRGQINRYTGNIKKWDSLVSLSTIKVFLNEIEVKDKNINIIDKNIWQKSKKGFIKTTNYVIKVLENLIVILISFIPIIMIVLVLFTIILYLYKKYKKQKNNF</sequence>
<dbReference type="InterPro" id="IPR025645">
    <property type="entry name" value="DUF4349"/>
</dbReference>
<name>A0A1M6LYW1_9FIRM</name>
<dbReference type="Proteomes" id="UP000184082">
    <property type="component" value="Unassembled WGS sequence"/>
</dbReference>
<evidence type="ECO:0000313" key="7">
    <source>
        <dbReference type="Proteomes" id="UP000184082"/>
    </source>
</evidence>
<evidence type="ECO:0000259" key="5">
    <source>
        <dbReference type="Pfam" id="PF14257"/>
    </source>
</evidence>
<keyword evidence="3" id="KW-0472">Membrane</keyword>
<feature type="domain" description="Putative zinc-finger" evidence="4">
    <location>
        <begin position="3"/>
        <end position="37"/>
    </location>
</feature>
<dbReference type="InterPro" id="IPR027383">
    <property type="entry name" value="Znf_put"/>
</dbReference>
<evidence type="ECO:0000313" key="6">
    <source>
        <dbReference type="EMBL" id="SHJ76365.1"/>
    </source>
</evidence>
<keyword evidence="3" id="KW-0812">Transmembrane</keyword>
<evidence type="ECO:0000256" key="2">
    <source>
        <dbReference type="ARBA" id="ARBA00024438"/>
    </source>
</evidence>
<dbReference type="Pfam" id="PF13490">
    <property type="entry name" value="zf-HC2"/>
    <property type="match status" value="1"/>
</dbReference>
<reference evidence="6 7" key="1">
    <citation type="submission" date="2016-11" db="EMBL/GenBank/DDBJ databases">
        <authorList>
            <person name="Jaros S."/>
            <person name="Januszkiewicz K."/>
            <person name="Wedrychowicz H."/>
        </authorList>
    </citation>
    <scope>NUCLEOTIDE SEQUENCE [LARGE SCALE GENOMIC DNA]</scope>
    <source>
        <strain evidence="6 7">DSM 14501</strain>
    </source>
</reference>
<evidence type="ECO:0000259" key="4">
    <source>
        <dbReference type="Pfam" id="PF13490"/>
    </source>
</evidence>
<keyword evidence="6" id="KW-0862">Zinc</keyword>
<proteinExistence type="inferred from homology"/>
<feature type="domain" description="DUF4349" evidence="5">
    <location>
        <begin position="191"/>
        <end position="410"/>
    </location>
</feature>
<dbReference type="Pfam" id="PF14257">
    <property type="entry name" value="DUF4349"/>
    <property type="match status" value="1"/>
</dbReference>
<keyword evidence="3" id="KW-1133">Transmembrane helix</keyword>
<dbReference type="RefSeq" id="WP_072965696.1">
    <property type="nucleotide sequence ID" value="NZ_FRAJ01000003.1"/>
</dbReference>
<keyword evidence="6" id="KW-0479">Metal-binding</keyword>
<organism evidence="6 7">
    <name type="scientific">Caminicella sporogenes DSM 14501</name>
    <dbReference type="NCBI Taxonomy" id="1121266"/>
    <lineage>
        <taxon>Bacteria</taxon>
        <taxon>Bacillati</taxon>
        <taxon>Bacillota</taxon>
        <taxon>Clostridia</taxon>
        <taxon>Peptostreptococcales</taxon>
        <taxon>Caminicellaceae</taxon>
        <taxon>Caminicella</taxon>
    </lineage>
</organism>
<dbReference type="AlphaFoldDB" id="A0A1M6LYW1"/>
<dbReference type="EMBL" id="FRAJ01000003">
    <property type="protein sequence ID" value="SHJ76365.1"/>
    <property type="molecule type" value="Genomic_DNA"/>
</dbReference>
<accession>A0A1M6LYW1</accession>
<dbReference type="GO" id="GO:0008270">
    <property type="term" value="F:zinc ion binding"/>
    <property type="evidence" value="ECO:0007669"/>
    <property type="project" value="UniProtKB-KW"/>
</dbReference>
<gene>
    <name evidence="6" type="ORF">SAMN02745883_00401</name>
</gene>
<keyword evidence="6" id="KW-0863">Zinc-finger</keyword>
<dbReference type="InterPro" id="IPR041916">
    <property type="entry name" value="Anti_sigma_zinc_sf"/>
</dbReference>
<protein>
    <recommendedName>
        <fullName evidence="2">Anti-sigma-W factor RsiW</fullName>
    </recommendedName>
</protein>
<comment type="similarity">
    <text evidence="1">Belongs to the zinc-associated anti-sigma factor (ZAS) superfamily. Anti-sigma-W factor family.</text>
</comment>
<dbReference type="STRING" id="1121266.SAMN02745883_00401"/>
<feature type="transmembrane region" description="Helical" evidence="3">
    <location>
        <begin position="390"/>
        <end position="415"/>
    </location>
</feature>
<keyword evidence="7" id="KW-1185">Reference proteome</keyword>
<feature type="transmembrane region" description="Helical" evidence="3">
    <location>
        <begin position="98"/>
        <end position="120"/>
    </location>
</feature>
<evidence type="ECO:0000256" key="3">
    <source>
        <dbReference type="SAM" id="Phobius"/>
    </source>
</evidence>
<evidence type="ECO:0000256" key="1">
    <source>
        <dbReference type="ARBA" id="ARBA00024353"/>
    </source>
</evidence>
<dbReference type="Gene3D" id="1.10.10.1320">
    <property type="entry name" value="Anti-sigma factor, zinc-finger domain"/>
    <property type="match status" value="1"/>
</dbReference>